<dbReference type="GO" id="GO:0031509">
    <property type="term" value="P:subtelomeric heterochromatin formation"/>
    <property type="evidence" value="ECO:0007669"/>
    <property type="project" value="EnsemblFungi"/>
</dbReference>
<dbReference type="GO" id="GO:0005634">
    <property type="term" value="C:nucleus"/>
    <property type="evidence" value="ECO:0007669"/>
    <property type="project" value="EnsemblFungi"/>
</dbReference>
<comment type="catalytic activity">
    <reaction evidence="8 9">
        <text>5-phospho-alpha-D-ribose 1-diphosphate + nicotinate + ATP + H2O = nicotinate beta-D-ribonucleotide + ADP + phosphate + diphosphate</text>
        <dbReference type="Rhea" id="RHEA:36163"/>
        <dbReference type="ChEBI" id="CHEBI:15377"/>
        <dbReference type="ChEBI" id="CHEBI:30616"/>
        <dbReference type="ChEBI" id="CHEBI:32544"/>
        <dbReference type="ChEBI" id="CHEBI:33019"/>
        <dbReference type="ChEBI" id="CHEBI:43474"/>
        <dbReference type="ChEBI" id="CHEBI:57502"/>
        <dbReference type="ChEBI" id="CHEBI:58017"/>
        <dbReference type="ChEBI" id="CHEBI:456216"/>
        <dbReference type="EC" id="6.3.4.21"/>
    </reaction>
</comment>
<evidence type="ECO:0000259" key="11">
    <source>
        <dbReference type="Pfam" id="PF17767"/>
    </source>
</evidence>
<dbReference type="InterPro" id="IPR007229">
    <property type="entry name" value="Nic_PRibTrfase-Fam"/>
</dbReference>
<dbReference type="NCBIfam" id="TIGR01514">
    <property type="entry name" value="NAPRTase"/>
    <property type="match status" value="1"/>
</dbReference>
<dbReference type="NCBIfam" id="NF003704">
    <property type="entry name" value="PRK05321.1"/>
    <property type="match status" value="1"/>
</dbReference>
<dbReference type="InterPro" id="IPR006406">
    <property type="entry name" value="Nic_PRibTrfase"/>
</dbReference>
<evidence type="ECO:0000256" key="2">
    <source>
        <dbReference type="ARBA" id="ARBA00010897"/>
    </source>
</evidence>
<evidence type="ECO:0000256" key="9">
    <source>
        <dbReference type="RuleBase" id="RU003838"/>
    </source>
</evidence>
<comment type="PTM">
    <text evidence="9">Transiently phosphorylated on a His residue during the reaction cycle. Phosphorylation strongly increases the affinity for substrates and increases the rate of nicotinate D-ribonucleotide production. Dephosphorylation regenerates the low-affinity form of the enzyme, leading to product release.</text>
</comment>
<feature type="domain" description="Nicotinate phosphoribosyltransferase N-terminal" evidence="11">
    <location>
        <begin position="11"/>
        <end position="132"/>
    </location>
</feature>
<evidence type="ECO:0000256" key="8">
    <source>
        <dbReference type="ARBA" id="ARBA00048668"/>
    </source>
</evidence>
<gene>
    <name evidence="12" type="ORF">KUCA_T00005465001</name>
</gene>
<dbReference type="InterPro" id="IPR036068">
    <property type="entry name" value="Nicotinate_pribotase-like_C"/>
</dbReference>
<dbReference type="STRING" id="1382522.W6MUQ3"/>
<dbReference type="UniPathway" id="UPA00253">
    <property type="reaction ID" value="UER00457"/>
</dbReference>
<keyword evidence="6 9" id="KW-0662">Pyridine nucleotide biosynthesis</keyword>
<proteinExistence type="inferred from homology"/>
<keyword evidence="7" id="KW-0808">Transferase</keyword>
<dbReference type="FunFam" id="3.20.140.10:FF:000009">
    <property type="entry name" value="Nicotinate phosphoribosyltransferase"/>
    <property type="match status" value="1"/>
</dbReference>
<dbReference type="GO" id="GO:0016740">
    <property type="term" value="F:transferase activity"/>
    <property type="evidence" value="ECO:0007669"/>
    <property type="project" value="UniProtKB-KW"/>
</dbReference>
<dbReference type="EC" id="6.3.4.21" evidence="3 9"/>
<dbReference type="SUPFAM" id="SSF54675">
    <property type="entry name" value="Nicotinate/Quinolinate PRTase N-terminal domain-like"/>
    <property type="match status" value="1"/>
</dbReference>
<dbReference type="GO" id="GO:0019358">
    <property type="term" value="P:nicotinate nucleotide salvage"/>
    <property type="evidence" value="ECO:0007669"/>
    <property type="project" value="EnsemblFungi"/>
</dbReference>
<dbReference type="EMBL" id="HG793130">
    <property type="protein sequence ID" value="CDK29477.1"/>
    <property type="molecule type" value="Genomic_DNA"/>
</dbReference>
<dbReference type="InterPro" id="IPR040727">
    <property type="entry name" value="NAPRTase_N"/>
</dbReference>
<dbReference type="InterPro" id="IPR041525">
    <property type="entry name" value="N/Namide_PRibTrfase"/>
</dbReference>
<dbReference type="HOGENOM" id="CLU_030991_0_0_1"/>
<dbReference type="PANTHER" id="PTHR11098:SF1">
    <property type="entry name" value="NICOTINATE PHOSPHORIBOSYLTRANSFERASE"/>
    <property type="match status" value="1"/>
</dbReference>
<reference evidence="12" key="2">
    <citation type="submission" date="2014-02" db="EMBL/GenBank/DDBJ databases">
        <title>Complete DNA sequence of /Kuraishia capsulata/ illustrates novel genomic features among budding yeasts (/Saccharomycotina/).</title>
        <authorList>
            <person name="Morales L."/>
            <person name="Noel B."/>
            <person name="Porcel B."/>
            <person name="Marcet-Houben M."/>
            <person name="Hullo M-F."/>
            <person name="Sacerdot C."/>
            <person name="Tekaia F."/>
            <person name="Leh-Louis V."/>
            <person name="Despons L."/>
            <person name="Khanna V."/>
            <person name="Aury J-M."/>
            <person name="Barbe V."/>
            <person name="Couloux A."/>
            <person name="Labadie K."/>
            <person name="Pelletier E."/>
            <person name="Souciet J-L."/>
            <person name="Boekhout T."/>
            <person name="Gabaldon T."/>
            <person name="Wincker P."/>
            <person name="Dujon B."/>
        </authorList>
    </citation>
    <scope>NUCLEOTIDE SEQUENCE</scope>
    <source>
        <strain evidence="12">CBS 1993</strain>
    </source>
</reference>
<dbReference type="GO" id="GO:0034355">
    <property type="term" value="P:NAD+ biosynthetic process via the salvage pathway"/>
    <property type="evidence" value="ECO:0007669"/>
    <property type="project" value="TreeGrafter"/>
</dbReference>
<evidence type="ECO:0000256" key="7">
    <source>
        <dbReference type="ARBA" id="ARBA00022679"/>
    </source>
</evidence>
<comment type="function">
    <text evidence="9">Catalyzes the synthesis of beta-nicotinate D-ribonucleotide from nicotinate and 5-phospho-D-ribose 1-phosphate at the expense of ATP.</text>
</comment>
<dbReference type="GO" id="GO:0004516">
    <property type="term" value="F:nicotinate phosphoribosyltransferase activity"/>
    <property type="evidence" value="ECO:0007669"/>
    <property type="project" value="UniProtKB-UniRule"/>
</dbReference>
<dbReference type="Pfam" id="PF04095">
    <property type="entry name" value="NAPRTase"/>
    <property type="match status" value="1"/>
</dbReference>
<keyword evidence="5 9" id="KW-0436">Ligase</keyword>
<accession>W6MUQ3</accession>
<dbReference type="OrthoDB" id="193380at2759"/>
<comment type="similarity">
    <text evidence="2 9">Belongs to the NAPRTase family.</text>
</comment>
<dbReference type="AlphaFoldDB" id="W6MUQ3"/>
<evidence type="ECO:0000313" key="13">
    <source>
        <dbReference type="Proteomes" id="UP000019384"/>
    </source>
</evidence>
<evidence type="ECO:0000259" key="10">
    <source>
        <dbReference type="Pfam" id="PF04095"/>
    </source>
</evidence>
<dbReference type="PANTHER" id="PTHR11098">
    <property type="entry name" value="NICOTINATE PHOSPHORIBOSYLTRANSFERASE"/>
    <property type="match status" value="1"/>
</dbReference>
<dbReference type="GO" id="GO:0000781">
    <property type="term" value="C:chromosome, telomeric region"/>
    <property type="evidence" value="ECO:0007669"/>
    <property type="project" value="GOC"/>
</dbReference>
<evidence type="ECO:0000256" key="5">
    <source>
        <dbReference type="ARBA" id="ARBA00022598"/>
    </source>
</evidence>
<comment type="pathway">
    <text evidence="1 9">Cofactor biosynthesis; NAD(+) biosynthesis; nicotinate D-ribonucleotide from nicotinate: step 1/1.</text>
</comment>
<feature type="domain" description="Nicotinate/nicotinamide phosphoribosyltransferase" evidence="10">
    <location>
        <begin position="164"/>
        <end position="405"/>
    </location>
</feature>
<dbReference type="GeneID" id="34522850"/>
<reference evidence="12" key="1">
    <citation type="submission" date="2013-12" db="EMBL/GenBank/DDBJ databases">
        <authorList>
            <person name="Genoscope - CEA"/>
        </authorList>
    </citation>
    <scope>NUCLEOTIDE SEQUENCE</scope>
    <source>
        <strain evidence="12">CBS 1993</strain>
    </source>
</reference>
<evidence type="ECO:0000256" key="6">
    <source>
        <dbReference type="ARBA" id="ARBA00022642"/>
    </source>
</evidence>
<dbReference type="GO" id="GO:0005829">
    <property type="term" value="C:cytosol"/>
    <property type="evidence" value="ECO:0007669"/>
    <property type="project" value="TreeGrafter"/>
</dbReference>
<evidence type="ECO:0000256" key="3">
    <source>
        <dbReference type="ARBA" id="ARBA00013236"/>
    </source>
</evidence>
<dbReference type="Pfam" id="PF17767">
    <property type="entry name" value="NAPRTase_N"/>
    <property type="match status" value="1"/>
</dbReference>
<evidence type="ECO:0000256" key="4">
    <source>
        <dbReference type="ARBA" id="ARBA00022553"/>
    </source>
</evidence>
<evidence type="ECO:0000256" key="1">
    <source>
        <dbReference type="ARBA" id="ARBA00004952"/>
    </source>
</evidence>
<evidence type="ECO:0000313" key="12">
    <source>
        <dbReference type="EMBL" id="CDK29477.1"/>
    </source>
</evidence>
<name>W6MUQ3_9ASCO</name>
<dbReference type="SUPFAM" id="SSF51690">
    <property type="entry name" value="Nicotinate/Quinolinate PRTase C-terminal domain-like"/>
    <property type="match status" value="1"/>
</dbReference>
<dbReference type="RefSeq" id="XP_022461462.1">
    <property type="nucleotide sequence ID" value="XM_022600662.1"/>
</dbReference>
<sequence>MTIDPIITSFLDTDLYKITMQAAVLVNFPDIDVVYKYTNRTAAFGLNEAAVDWIKTQISYLESLRFSEDEINYLKKEVPFLPAKYFEFLKEFRLDPEKEILYSGTPETFGLEIQGKWLTTIIYEIPILAIVSEAFFKFVDTDWNYDGQAENAREKCTKLLSNGCSFSEFGTRRRRSFKTQDLIMKGIMEGVAEVSGETTGIFVGTSNVYFAKKYGVKPSGTVAHEWMMGVASITQDYTNSNKIAMDRWIATVGPENTGLALTDTFGTDAFLKAFYPPYSDYYAGVRQDSGDPLLYTDKIANHYLNVLKLPKFSKVICYSDSLNVDRCIEYHKKATESGLKATFGVGTNFTNDYLSSSGLKSEPLNIVIKLKEANGYPAVKISDNTGKNMGDVDTVKRVKQELGYTERDWAGGNEAHRW</sequence>
<dbReference type="Proteomes" id="UP000019384">
    <property type="component" value="Unassembled WGS sequence"/>
</dbReference>
<keyword evidence="4" id="KW-0597">Phosphoprotein</keyword>
<dbReference type="Gene3D" id="3.20.140.10">
    <property type="entry name" value="nicotinate phosphoribosyltransferase"/>
    <property type="match status" value="1"/>
</dbReference>
<dbReference type="HAMAP" id="MF_00570">
    <property type="entry name" value="NAPRTase"/>
    <property type="match status" value="1"/>
</dbReference>
<dbReference type="PIRSF" id="PIRSF000484">
    <property type="entry name" value="NAPRT"/>
    <property type="match status" value="1"/>
</dbReference>
<dbReference type="GO" id="GO:0000183">
    <property type="term" value="P:rDNA heterochromatin formation"/>
    <property type="evidence" value="ECO:0007669"/>
    <property type="project" value="EnsemblFungi"/>
</dbReference>
<protein>
    <recommendedName>
        <fullName evidence="3 9">Nicotinate phosphoribosyltransferase</fullName>
        <ecNumber evidence="3 9">6.3.4.21</ecNumber>
    </recommendedName>
</protein>
<organism evidence="12 13">
    <name type="scientific">Kuraishia capsulata CBS 1993</name>
    <dbReference type="NCBI Taxonomy" id="1382522"/>
    <lineage>
        <taxon>Eukaryota</taxon>
        <taxon>Fungi</taxon>
        <taxon>Dikarya</taxon>
        <taxon>Ascomycota</taxon>
        <taxon>Saccharomycotina</taxon>
        <taxon>Pichiomycetes</taxon>
        <taxon>Pichiales</taxon>
        <taxon>Pichiaceae</taxon>
        <taxon>Kuraishia</taxon>
    </lineage>
</organism>
<keyword evidence="13" id="KW-1185">Reference proteome</keyword>